<dbReference type="Pfam" id="PF00172">
    <property type="entry name" value="Zn_clus"/>
    <property type="match status" value="1"/>
</dbReference>
<evidence type="ECO:0000256" key="3">
    <source>
        <dbReference type="ARBA" id="ARBA00023015"/>
    </source>
</evidence>
<dbReference type="AlphaFoldDB" id="A5DJE0"/>
<feature type="region of interest" description="Disordered" evidence="7">
    <location>
        <begin position="83"/>
        <end position="157"/>
    </location>
</feature>
<dbReference type="CDD" id="cd00067">
    <property type="entry name" value="GAL4"/>
    <property type="match status" value="1"/>
</dbReference>
<dbReference type="CDD" id="cd12148">
    <property type="entry name" value="fungal_TF_MHR"/>
    <property type="match status" value="1"/>
</dbReference>
<dbReference type="PANTHER" id="PTHR46910">
    <property type="entry name" value="TRANSCRIPTION FACTOR PDR1"/>
    <property type="match status" value="1"/>
</dbReference>
<keyword evidence="3" id="KW-0805">Transcription regulation</keyword>
<keyword evidence="4" id="KW-0238">DNA-binding</keyword>
<dbReference type="EMBL" id="CH408158">
    <property type="protein sequence ID" value="EDK39293.2"/>
    <property type="molecule type" value="Genomic_DNA"/>
</dbReference>
<dbReference type="FunCoup" id="A5DJE0">
    <property type="interactions" value="190"/>
</dbReference>
<dbReference type="GO" id="GO:0006351">
    <property type="term" value="P:DNA-templated transcription"/>
    <property type="evidence" value="ECO:0007669"/>
    <property type="project" value="InterPro"/>
</dbReference>
<evidence type="ECO:0000313" key="9">
    <source>
        <dbReference type="EMBL" id="EDK39293.2"/>
    </source>
</evidence>
<evidence type="ECO:0000256" key="5">
    <source>
        <dbReference type="ARBA" id="ARBA00023163"/>
    </source>
</evidence>
<dbReference type="eggNOG" id="ENOG502QZJZ">
    <property type="taxonomic scope" value="Eukaryota"/>
</dbReference>
<dbReference type="GO" id="GO:0005634">
    <property type="term" value="C:nucleus"/>
    <property type="evidence" value="ECO:0007669"/>
    <property type="project" value="UniProtKB-SubCell"/>
</dbReference>
<dbReference type="OMA" id="TCASGEN"/>
<dbReference type="PROSITE" id="PS00463">
    <property type="entry name" value="ZN2_CY6_FUNGAL_1"/>
    <property type="match status" value="1"/>
</dbReference>
<keyword evidence="5" id="KW-0804">Transcription</keyword>
<keyword evidence="6" id="KW-0539">Nucleus</keyword>
<evidence type="ECO:0000256" key="4">
    <source>
        <dbReference type="ARBA" id="ARBA00023125"/>
    </source>
</evidence>
<dbReference type="SMART" id="SM00066">
    <property type="entry name" value="GAL4"/>
    <property type="match status" value="1"/>
</dbReference>
<dbReference type="SUPFAM" id="SSF57701">
    <property type="entry name" value="Zn2/Cys6 DNA-binding domain"/>
    <property type="match status" value="1"/>
</dbReference>
<organism evidence="9 10">
    <name type="scientific">Meyerozyma guilliermondii (strain ATCC 6260 / CBS 566 / DSM 6381 / JCM 1539 / NBRC 10279 / NRRL Y-324)</name>
    <name type="common">Yeast</name>
    <name type="synonym">Candida guilliermondii</name>
    <dbReference type="NCBI Taxonomy" id="294746"/>
    <lineage>
        <taxon>Eukaryota</taxon>
        <taxon>Fungi</taxon>
        <taxon>Dikarya</taxon>
        <taxon>Ascomycota</taxon>
        <taxon>Saccharomycotina</taxon>
        <taxon>Pichiomycetes</taxon>
        <taxon>Debaryomycetaceae</taxon>
        <taxon>Meyerozyma</taxon>
    </lineage>
</organism>
<dbReference type="Proteomes" id="UP000001997">
    <property type="component" value="Unassembled WGS sequence"/>
</dbReference>
<dbReference type="GO" id="GO:0008270">
    <property type="term" value="F:zinc ion binding"/>
    <property type="evidence" value="ECO:0007669"/>
    <property type="project" value="InterPro"/>
</dbReference>
<sequence>MDQKPKRISVACDFCRNKKIKCDGRCPCSNCLQFKNDSCNYSERTRKRKRTKTGGLGSLTKLDSRLTRLESILGTLADKLEPVYFKPSDDDDHQEKKIRHEEKKISIASSKEIHDKMSKPSSRDADVAGYSDSDSSSSFEPSPSPGSDTHQLDEKQTEDCAEMKYPLRTRFELYLGSHSILSILSGNSLDHLVYFLKPEDHSALTPLRNLPTLFHSRMTRNLASWHRHAPLDPKSRPNLFLRPFPNEPDLILSLIKNYYPGVPLASSVCETDDVYQLFETYFKQKSHRFKASELFIMAAAVCLAITCKFSEEAPTSTPSNEPDPEIPPHVAAEFSKLEKLKRELSANCVIYYFRLSIWADGFEAIQAFLLWIMYIELHEVTPFVNFIILAVTIRHGHEQGLHRAEALDELPLHMRIKRKRVWNICLYLDMEMSFRQGKSPINNLSDISSSSVSLAEYQSIKTQPTSFFDTIMDRKLLIQTVPSTNFEFYHTALLVFTKIRARSYSEMFAANVHFDNFGDFIYKLSLLNDEMFALADSMGNYRPKFYHDEPYGGNSVGVESIPSCYAVFHMNFFSHLMTINRLPFMIEDIDNPTVDVSQFRNYTLDSARTILMMCRQFSVSKHSFWNDWAYWFPISAFVCLARMCLNRPSRPETLKDIKLLVDSCMVISSYKKDGSGTFFKYNGEKDILTSLMLRLILRVVVCSIESNTNHKVVDEKTRQYLENTKKICPELFLDSEEFLKIGRTKGWEVVSLKGPSISGSQGAGQWNSPRTSPSLMNILDQSDSASDYNAMDYWDDAMFHSMLPMQNSAPQQSLMFDNGL</sequence>
<dbReference type="RefSeq" id="XP_001484010.2">
    <property type="nucleotide sequence ID" value="XM_001483960.1"/>
</dbReference>
<evidence type="ECO:0000256" key="2">
    <source>
        <dbReference type="ARBA" id="ARBA00022723"/>
    </source>
</evidence>
<keyword evidence="2" id="KW-0479">Metal-binding</keyword>
<dbReference type="PANTHER" id="PTHR46910:SF37">
    <property type="entry name" value="ZN(II)2CYS6 TRANSCRIPTION FACTOR (EUROFUNG)"/>
    <property type="match status" value="1"/>
</dbReference>
<feature type="domain" description="Zn(2)-C6 fungal-type" evidence="8">
    <location>
        <begin position="11"/>
        <end position="41"/>
    </location>
</feature>
<reference evidence="9 10" key="1">
    <citation type="journal article" date="2009" name="Nature">
        <title>Evolution of pathogenicity and sexual reproduction in eight Candida genomes.</title>
        <authorList>
            <person name="Butler G."/>
            <person name="Rasmussen M.D."/>
            <person name="Lin M.F."/>
            <person name="Santos M.A."/>
            <person name="Sakthikumar S."/>
            <person name="Munro C.A."/>
            <person name="Rheinbay E."/>
            <person name="Grabherr M."/>
            <person name="Forche A."/>
            <person name="Reedy J.L."/>
            <person name="Agrafioti I."/>
            <person name="Arnaud M.B."/>
            <person name="Bates S."/>
            <person name="Brown A.J."/>
            <person name="Brunke S."/>
            <person name="Costanzo M.C."/>
            <person name="Fitzpatrick D.A."/>
            <person name="de Groot P.W."/>
            <person name="Harris D."/>
            <person name="Hoyer L.L."/>
            <person name="Hube B."/>
            <person name="Klis F.M."/>
            <person name="Kodira C."/>
            <person name="Lennard N."/>
            <person name="Logue M.E."/>
            <person name="Martin R."/>
            <person name="Neiman A.M."/>
            <person name="Nikolaou E."/>
            <person name="Quail M.A."/>
            <person name="Quinn J."/>
            <person name="Santos M.C."/>
            <person name="Schmitzberger F.F."/>
            <person name="Sherlock G."/>
            <person name="Shah P."/>
            <person name="Silverstein K.A."/>
            <person name="Skrzypek M.S."/>
            <person name="Soll D."/>
            <person name="Staggs R."/>
            <person name="Stansfield I."/>
            <person name="Stumpf M.P."/>
            <person name="Sudbery P.E."/>
            <person name="Srikantha T."/>
            <person name="Zeng Q."/>
            <person name="Berman J."/>
            <person name="Berriman M."/>
            <person name="Heitman J."/>
            <person name="Gow N.A."/>
            <person name="Lorenz M.C."/>
            <person name="Birren B.W."/>
            <person name="Kellis M."/>
            <person name="Cuomo C.A."/>
        </authorList>
    </citation>
    <scope>NUCLEOTIDE SEQUENCE [LARGE SCALE GENOMIC DNA]</scope>
    <source>
        <strain evidence="10">ATCC 6260 / CBS 566 / DSM 6381 / JCM 1539 / NBRC 10279 / NRRL Y-324</strain>
    </source>
</reference>
<gene>
    <name evidence="9" type="ORF">PGUG_03391</name>
</gene>
<evidence type="ECO:0000313" key="10">
    <source>
        <dbReference type="Proteomes" id="UP000001997"/>
    </source>
</evidence>
<dbReference type="STRING" id="294746.A5DJE0"/>
<dbReference type="PROSITE" id="PS50048">
    <property type="entry name" value="ZN2_CY6_FUNGAL_2"/>
    <property type="match status" value="1"/>
</dbReference>
<proteinExistence type="predicted"/>
<dbReference type="KEGG" id="pgu:PGUG_03391"/>
<evidence type="ECO:0000256" key="6">
    <source>
        <dbReference type="ARBA" id="ARBA00023242"/>
    </source>
</evidence>
<evidence type="ECO:0000256" key="7">
    <source>
        <dbReference type="SAM" id="MobiDB-lite"/>
    </source>
</evidence>
<accession>A5DJE0</accession>
<protein>
    <recommendedName>
        <fullName evidence="8">Zn(2)-C6 fungal-type domain-containing protein</fullName>
    </recommendedName>
</protein>
<dbReference type="InterPro" id="IPR007219">
    <property type="entry name" value="XnlR_reg_dom"/>
</dbReference>
<dbReference type="InterPro" id="IPR050987">
    <property type="entry name" value="AtrR-like"/>
</dbReference>
<evidence type="ECO:0000259" key="8">
    <source>
        <dbReference type="PROSITE" id="PS50048"/>
    </source>
</evidence>
<dbReference type="Gene3D" id="4.10.240.10">
    <property type="entry name" value="Zn(2)-C6 fungal-type DNA-binding domain"/>
    <property type="match status" value="1"/>
</dbReference>
<evidence type="ECO:0000256" key="1">
    <source>
        <dbReference type="ARBA" id="ARBA00004123"/>
    </source>
</evidence>
<dbReference type="Pfam" id="PF04082">
    <property type="entry name" value="Fungal_trans"/>
    <property type="match status" value="1"/>
</dbReference>
<feature type="compositionally biased region" description="Basic and acidic residues" evidence="7">
    <location>
        <begin position="93"/>
        <end position="126"/>
    </location>
</feature>
<dbReference type="InterPro" id="IPR001138">
    <property type="entry name" value="Zn2Cys6_DnaBD"/>
</dbReference>
<dbReference type="GeneID" id="5126078"/>
<dbReference type="InParanoid" id="A5DJE0"/>
<dbReference type="HOGENOM" id="CLU_013659_0_0_1"/>
<keyword evidence="10" id="KW-1185">Reference proteome</keyword>
<dbReference type="GO" id="GO:0000981">
    <property type="term" value="F:DNA-binding transcription factor activity, RNA polymerase II-specific"/>
    <property type="evidence" value="ECO:0007669"/>
    <property type="project" value="InterPro"/>
</dbReference>
<feature type="compositionally biased region" description="Low complexity" evidence="7">
    <location>
        <begin position="131"/>
        <end position="148"/>
    </location>
</feature>
<dbReference type="VEuPathDB" id="FungiDB:PGUG_03391"/>
<dbReference type="GO" id="GO:0003677">
    <property type="term" value="F:DNA binding"/>
    <property type="evidence" value="ECO:0007669"/>
    <property type="project" value="UniProtKB-KW"/>
</dbReference>
<dbReference type="InterPro" id="IPR036864">
    <property type="entry name" value="Zn2-C6_fun-type_DNA-bd_sf"/>
</dbReference>
<name>A5DJE0_PICGU</name>
<comment type="subcellular location">
    <subcellularLocation>
        <location evidence="1">Nucleus</location>
    </subcellularLocation>
</comment>
<dbReference type="OrthoDB" id="2123952at2759"/>